<dbReference type="InterPro" id="IPR035912">
    <property type="entry name" value="EHR_sf"/>
</dbReference>
<accession>A0A0E0CGW5</accession>
<dbReference type="Proteomes" id="UP000008021">
    <property type="component" value="Chromosome 2"/>
</dbReference>
<evidence type="ECO:0000256" key="2">
    <source>
        <dbReference type="SAM" id="MobiDB-lite"/>
    </source>
</evidence>
<name>A0A0E0CGW5_9ORYZ</name>
<protein>
    <submittedName>
        <fullName evidence="3">Uncharacterized protein</fullName>
    </submittedName>
</protein>
<evidence type="ECO:0000313" key="4">
    <source>
        <dbReference type="Proteomes" id="UP000008021"/>
    </source>
</evidence>
<dbReference type="Gramene" id="OMERI02G07460.2">
    <property type="protein sequence ID" value="OMERI02G07460.2"/>
    <property type="gene ID" value="OMERI02G07460"/>
</dbReference>
<reference evidence="3" key="1">
    <citation type="submission" date="2015-04" db="UniProtKB">
        <authorList>
            <consortium name="EnsemblPlants"/>
        </authorList>
    </citation>
    <scope>IDENTIFICATION</scope>
</reference>
<reference evidence="3" key="2">
    <citation type="submission" date="2018-05" db="EMBL/GenBank/DDBJ databases">
        <title>OmerRS3 (Oryza meridionalis Reference Sequence Version 3).</title>
        <authorList>
            <person name="Zhang J."/>
            <person name="Kudrna D."/>
            <person name="Lee S."/>
            <person name="Talag J."/>
            <person name="Welchert J."/>
            <person name="Wing R.A."/>
        </authorList>
    </citation>
    <scope>NUCLEOTIDE SEQUENCE [LARGE SCALE GENOMIC DNA]</scope>
    <source>
        <strain evidence="3">cv. OR44</strain>
    </source>
</reference>
<dbReference type="SUPFAM" id="SSF143875">
    <property type="entry name" value="ERH-like"/>
    <property type="match status" value="1"/>
</dbReference>
<dbReference type="STRING" id="40149.A0A0E0CGW5"/>
<feature type="region of interest" description="Disordered" evidence="2">
    <location>
        <begin position="142"/>
        <end position="162"/>
    </location>
</feature>
<dbReference type="Gene3D" id="3.30.2260.10">
    <property type="entry name" value="Enhancer of rudimentary"/>
    <property type="match status" value="1"/>
</dbReference>
<dbReference type="HOGENOM" id="CLU_074467_0_0_1"/>
<keyword evidence="4" id="KW-1185">Reference proteome</keyword>
<evidence type="ECO:0000256" key="1">
    <source>
        <dbReference type="ARBA" id="ARBA00007491"/>
    </source>
</evidence>
<feature type="compositionally biased region" description="Acidic residues" evidence="2">
    <location>
        <begin position="142"/>
        <end position="159"/>
    </location>
</feature>
<dbReference type="PANTHER" id="PTHR12373:SF0">
    <property type="entry name" value="ENHANCER OF RUDIMENTARY HOMOLOG"/>
    <property type="match status" value="1"/>
</dbReference>
<dbReference type="Pfam" id="PF01133">
    <property type="entry name" value="ER"/>
    <property type="match status" value="1"/>
</dbReference>
<evidence type="ECO:0000313" key="3">
    <source>
        <dbReference type="EnsemblPlants" id="OMERI02G07460.2"/>
    </source>
</evidence>
<dbReference type="EnsemblPlants" id="OMERI02G07460.2">
    <property type="protein sequence ID" value="OMERI02G07460.2"/>
    <property type="gene ID" value="OMERI02G07460"/>
</dbReference>
<organism evidence="3">
    <name type="scientific">Oryza meridionalis</name>
    <dbReference type="NCBI Taxonomy" id="40149"/>
    <lineage>
        <taxon>Eukaryota</taxon>
        <taxon>Viridiplantae</taxon>
        <taxon>Streptophyta</taxon>
        <taxon>Embryophyta</taxon>
        <taxon>Tracheophyta</taxon>
        <taxon>Spermatophyta</taxon>
        <taxon>Magnoliopsida</taxon>
        <taxon>Liliopsida</taxon>
        <taxon>Poales</taxon>
        <taxon>Poaceae</taxon>
        <taxon>BOP clade</taxon>
        <taxon>Oryzoideae</taxon>
        <taxon>Oryzeae</taxon>
        <taxon>Oryzinae</taxon>
        <taxon>Oryza</taxon>
    </lineage>
</organism>
<dbReference type="PANTHER" id="PTHR12373">
    <property type="entry name" value="ENHANCER OF RUDIMENTARY ERH"/>
    <property type="match status" value="1"/>
</dbReference>
<feature type="region of interest" description="Disordered" evidence="2">
    <location>
        <begin position="102"/>
        <end position="129"/>
    </location>
</feature>
<dbReference type="AlphaFoldDB" id="A0A0E0CGW5"/>
<comment type="similarity">
    <text evidence="1">Belongs to the E(R) family.</text>
</comment>
<sequence>MAGRHTIILMQPSQNRATRTFMDFNSVSHALDGRLLYGMTGICGLYERKIRDINPMARDLTYDINDLYNFIDGLTDISALVRPVASCLPAIRPSVDKAGDVSAPEEVSTAVKRDRSPLAGGGGGCNPLTGEEEVRAAAVAGDGDDVGEQAPDGLDDPGGADEPLVELRRRRLHALHVLPVVPRGDAADGVADALAGPVDGHDGEHEAPVQLAGQTPEPAAGEGGAAAFAAAAGFLKRRVVVLLLSAIHLGSDLISCRGFLGIYGGIPPEFARLECRSRDCSVGEIDEAHLGVGELSKSKCALMGIRAQGFDLAPPPCNYYSTVY</sequence>
<proteinExistence type="inferred from homology"/>
<dbReference type="InterPro" id="IPR000781">
    <property type="entry name" value="ERH"/>
</dbReference>